<dbReference type="AlphaFoldDB" id="A0A1I7XUA4"/>
<evidence type="ECO:0000259" key="4">
    <source>
        <dbReference type="Pfam" id="PF22107"/>
    </source>
</evidence>
<keyword evidence="2" id="KW-0067">ATP-binding</keyword>
<reference evidence="6" key="1">
    <citation type="submission" date="2016-11" db="UniProtKB">
        <authorList>
            <consortium name="WormBaseParasite"/>
        </authorList>
    </citation>
    <scope>IDENTIFICATION</scope>
</reference>
<feature type="domain" description="Pch2-like N-terminal" evidence="4">
    <location>
        <begin position="43"/>
        <end position="137"/>
    </location>
</feature>
<dbReference type="Proteomes" id="UP000095283">
    <property type="component" value="Unplaced"/>
</dbReference>
<dbReference type="GO" id="GO:0051598">
    <property type="term" value="P:meiotic recombination checkpoint signaling"/>
    <property type="evidence" value="ECO:0007669"/>
    <property type="project" value="TreeGrafter"/>
</dbReference>
<dbReference type="PANTHER" id="PTHR45991">
    <property type="entry name" value="PACHYTENE CHECKPOINT PROTEIN 2"/>
    <property type="match status" value="1"/>
</dbReference>
<evidence type="ECO:0000256" key="2">
    <source>
        <dbReference type="ARBA" id="ARBA00022840"/>
    </source>
</evidence>
<evidence type="ECO:0000313" key="6">
    <source>
        <dbReference type="WBParaSite" id="Hba_21068"/>
    </source>
</evidence>
<dbReference type="GO" id="GO:0005524">
    <property type="term" value="F:ATP binding"/>
    <property type="evidence" value="ECO:0007669"/>
    <property type="project" value="UniProtKB-KW"/>
</dbReference>
<dbReference type="PANTHER" id="PTHR45991:SF1">
    <property type="entry name" value="PACHYTENE CHECKPOINT PROTEIN 2 HOMOLOG"/>
    <property type="match status" value="1"/>
</dbReference>
<organism evidence="5 6">
    <name type="scientific">Heterorhabditis bacteriophora</name>
    <name type="common">Entomopathogenic nematode worm</name>
    <dbReference type="NCBI Taxonomy" id="37862"/>
    <lineage>
        <taxon>Eukaryota</taxon>
        <taxon>Metazoa</taxon>
        <taxon>Ecdysozoa</taxon>
        <taxon>Nematoda</taxon>
        <taxon>Chromadorea</taxon>
        <taxon>Rhabditida</taxon>
        <taxon>Rhabditina</taxon>
        <taxon>Rhabditomorpha</taxon>
        <taxon>Strongyloidea</taxon>
        <taxon>Heterorhabditidae</taxon>
        <taxon>Heterorhabditis</taxon>
    </lineage>
</organism>
<evidence type="ECO:0000256" key="3">
    <source>
        <dbReference type="SAM" id="Phobius"/>
    </source>
</evidence>
<dbReference type="GO" id="GO:0007131">
    <property type="term" value="P:reciprocal meiotic recombination"/>
    <property type="evidence" value="ECO:0007669"/>
    <property type="project" value="TreeGrafter"/>
</dbReference>
<dbReference type="GO" id="GO:0005694">
    <property type="term" value="C:chromosome"/>
    <property type="evidence" value="ECO:0007669"/>
    <property type="project" value="TreeGrafter"/>
</dbReference>
<sequence>MAYNGTHTEAIREIDSIYFNDKCSSPSRKKFCMESNGSRLASSSVHVEVRLRKGVAKSQVEHRISDLQLALEVIRSVRNWKPISIQYLQHINNDKPLSDLIHSVVVGCTRTKDGAELCLVDGTLPFKLVRENTHFYRPSEDGPLVQNLAGYVILIILLIVLIFHLLMLLYLFTVDVSSDDTTAGSQLWQLPCIEFENIWENLIYDSDIKNESGKLVLNMFDQIDELADNGDCMVFVLIDEVLLFF</sequence>
<dbReference type="GO" id="GO:0005634">
    <property type="term" value="C:nucleus"/>
    <property type="evidence" value="ECO:0007669"/>
    <property type="project" value="TreeGrafter"/>
</dbReference>
<keyword evidence="3" id="KW-0812">Transmembrane</keyword>
<accession>A0A1I7XUA4</accession>
<dbReference type="Pfam" id="PF22107">
    <property type="entry name" value="Pch2_N"/>
    <property type="match status" value="1"/>
</dbReference>
<proteinExistence type="predicted"/>
<dbReference type="WBParaSite" id="Hba_21068">
    <property type="protein sequence ID" value="Hba_21068"/>
    <property type="gene ID" value="Hba_21068"/>
</dbReference>
<evidence type="ECO:0000313" key="5">
    <source>
        <dbReference type="Proteomes" id="UP000095283"/>
    </source>
</evidence>
<dbReference type="InterPro" id="IPR054330">
    <property type="entry name" value="Pch2-like_N"/>
</dbReference>
<keyword evidence="3" id="KW-0472">Membrane</keyword>
<keyword evidence="3" id="KW-1133">Transmembrane helix</keyword>
<evidence type="ECO:0000256" key="1">
    <source>
        <dbReference type="ARBA" id="ARBA00022741"/>
    </source>
</evidence>
<protein>
    <submittedName>
        <fullName evidence="6">PEROXIDASE_4 domain-containing protein</fullName>
    </submittedName>
</protein>
<name>A0A1I7XUA4_HETBA</name>
<keyword evidence="1" id="KW-0547">Nucleotide-binding</keyword>
<dbReference type="InterPro" id="IPR044539">
    <property type="entry name" value="Pch2-like"/>
</dbReference>
<feature type="transmembrane region" description="Helical" evidence="3">
    <location>
        <begin position="148"/>
        <end position="172"/>
    </location>
</feature>
<keyword evidence="5" id="KW-1185">Reference proteome</keyword>